<sequence length="562" mass="59477">MRSPMRQAASVALLAVLVLAGCASIPTSGGVNAGQVATGEDTVEVDVVASGPVAGSSPEQVVRGFVDAAASPRNNYQTARLFLTPDFAEEWTPDAGATVDRIASRQYVELDENSWRIQAEPVAGLAENGEYDDTVSASRVTLDYELTQVAGEWRISRAPQGVLVDDAIFDIAFAQYPLYFYDPTGTYLVPDVRWFARRESTQTSIVRELLRGPAEWLAPGVASAIPDGLRLDPGAVPVESRIAEIALTGDVTDDLRTLQLMELQFQESLGTVRGIEDVRLRINGADDEIPDLALSVPVLNPRVDPRTVVFRDGEFGYLSTSAQQVTRIDGVSAAVEELEPRDAAVGPDGETVAVLAASGAWVVRAGEDPERVDDRAGLVTPAIDGYGIVWTATDRRADRIAWHAPDGSQGIVSTPWPEASGIAALSVSRDGTRLLVLIQSDEGTQLEVASIARAAELDLPDALGGRLPLTAVDGTARDVAWLGPSTVASITTAPDGDTVVITQDVGGTSTTRIGPDDGLEIVGGNTVREARILTGEGDLVQQSGVAWQVRSTGIDFVASQQG</sequence>
<feature type="signal peptide" evidence="1">
    <location>
        <begin position="1"/>
        <end position="33"/>
    </location>
</feature>
<dbReference type="InterPro" id="IPR019606">
    <property type="entry name" value="GerMN"/>
</dbReference>
<organism evidence="3 4">
    <name type="scientific">Agromyces rhizosphaerae</name>
    <dbReference type="NCBI Taxonomy" id="88374"/>
    <lineage>
        <taxon>Bacteria</taxon>
        <taxon>Bacillati</taxon>
        <taxon>Actinomycetota</taxon>
        <taxon>Actinomycetes</taxon>
        <taxon>Micrococcales</taxon>
        <taxon>Microbacteriaceae</taxon>
        <taxon>Agromyces</taxon>
    </lineage>
</organism>
<dbReference type="SMART" id="SM00909">
    <property type="entry name" value="Germane"/>
    <property type="match status" value="1"/>
</dbReference>
<dbReference type="InterPro" id="IPR059026">
    <property type="entry name" value="LpqB_N"/>
</dbReference>
<evidence type="ECO:0000313" key="4">
    <source>
        <dbReference type="Proteomes" id="UP001144396"/>
    </source>
</evidence>
<proteinExistence type="predicted"/>
<protein>
    <submittedName>
        <fullName evidence="3">Lipoprotein LpqB</fullName>
    </submittedName>
</protein>
<evidence type="ECO:0000313" key="3">
    <source>
        <dbReference type="EMBL" id="GLI26056.1"/>
    </source>
</evidence>
<dbReference type="AlphaFoldDB" id="A0A9W6FN26"/>
<name>A0A9W6FN26_9MICO</name>
<comment type="caution">
    <text evidence="3">The sequence shown here is derived from an EMBL/GenBank/DDBJ whole genome shotgun (WGS) entry which is preliminary data.</text>
</comment>
<reference evidence="3" key="1">
    <citation type="submission" date="2022-12" db="EMBL/GenBank/DDBJ databases">
        <title>Reference genome sequencing for broad-spectrum identification of bacterial and archaeal isolates by mass spectrometry.</title>
        <authorList>
            <person name="Sekiguchi Y."/>
            <person name="Tourlousse D.M."/>
        </authorList>
    </citation>
    <scope>NUCLEOTIDE SEQUENCE</scope>
    <source>
        <strain evidence="3">14</strain>
    </source>
</reference>
<keyword evidence="3" id="KW-0449">Lipoprotein</keyword>
<feature type="domain" description="GerMN" evidence="2">
    <location>
        <begin position="202"/>
        <end position="291"/>
    </location>
</feature>
<dbReference type="Pfam" id="PF10646">
    <property type="entry name" value="Germane"/>
    <property type="match status" value="1"/>
</dbReference>
<gene>
    <name evidence="3" type="primary">lpqB</name>
    <name evidence="3" type="ORF">ARHIZOSPH14_02980</name>
</gene>
<evidence type="ECO:0000259" key="2">
    <source>
        <dbReference type="SMART" id="SM00909"/>
    </source>
</evidence>
<accession>A0A9W6FN26</accession>
<dbReference type="Pfam" id="PF25976">
    <property type="entry name" value="LpqB_N"/>
    <property type="match status" value="1"/>
</dbReference>
<evidence type="ECO:0000256" key="1">
    <source>
        <dbReference type="SAM" id="SignalP"/>
    </source>
</evidence>
<dbReference type="PROSITE" id="PS51257">
    <property type="entry name" value="PROKAR_LIPOPROTEIN"/>
    <property type="match status" value="1"/>
</dbReference>
<keyword evidence="1" id="KW-0732">Signal</keyword>
<keyword evidence="4" id="KW-1185">Reference proteome</keyword>
<feature type="chain" id="PRO_5040904659" evidence="1">
    <location>
        <begin position="34"/>
        <end position="562"/>
    </location>
</feature>
<dbReference type="RefSeq" id="WP_281882054.1">
    <property type="nucleotide sequence ID" value="NZ_BSDP01000001.1"/>
</dbReference>
<dbReference type="Proteomes" id="UP001144396">
    <property type="component" value="Unassembled WGS sequence"/>
</dbReference>
<dbReference type="SUPFAM" id="SSF69304">
    <property type="entry name" value="Tricorn protease N-terminal domain"/>
    <property type="match status" value="1"/>
</dbReference>
<dbReference type="EMBL" id="BSDP01000001">
    <property type="protein sequence ID" value="GLI26056.1"/>
    <property type="molecule type" value="Genomic_DNA"/>
</dbReference>